<dbReference type="OrthoDB" id="8094360at2"/>
<dbReference type="Proteomes" id="UP000321085">
    <property type="component" value="Unassembled WGS sequence"/>
</dbReference>
<evidence type="ECO:0000313" key="3">
    <source>
        <dbReference type="Proteomes" id="UP000321085"/>
    </source>
</evidence>
<dbReference type="AlphaFoldDB" id="A0A512C1K5"/>
<feature type="domain" description="DUF6894" evidence="1">
    <location>
        <begin position="3"/>
        <end position="69"/>
    </location>
</feature>
<protein>
    <recommendedName>
        <fullName evidence="1">DUF6894 domain-containing protein</fullName>
    </recommendedName>
</protein>
<evidence type="ECO:0000313" key="2">
    <source>
        <dbReference type="EMBL" id="GEO18098.1"/>
    </source>
</evidence>
<accession>A0A512C1K5</accession>
<keyword evidence="3" id="KW-1185">Reference proteome</keyword>
<organism evidence="2 3">
    <name type="scientific">Microvirga aerophila</name>
    <dbReference type="NCBI Taxonomy" id="670291"/>
    <lineage>
        <taxon>Bacteria</taxon>
        <taxon>Pseudomonadati</taxon>
        <taxon>Pseudomonadota</taxon>
        <taxon>Alphaproteobacteria</taxon>
        <taxon>Hyphomicrobiales</taxon>
        <taxon>Methylobacteriaceae</taxon>
        <taxon>Microvirga</taxon>
    </lineage>
</organism>
<evidence type="ECO:0000259" key="1">
    <source>
        <dbReference type="Pfam" id="PF21834"/>
    </source>
</evidence>
<gene>
    <name evidence="2" type="ORF">MAE02_57940</name>
</gene>
<dbReference type="Pfam" id="PF21834">
    <property type="entry name" value="DUF6894"/>
    <property type="match status" value="1"/>
</dbReference>
<dbReference type="InterPro" id="IPR054189">
    <property type="entry name" value="DUF6894"/>
</dbReference>
<comment type="caution">
    <text evidence="2">The sequence shown here is derived from an EMBL/GenBank/DDBJ whole genome shotgun (WGS) entry which is preliminary data.</text>
</comment>
<reference evidence="2 3" key="1">
    <citation type="submission" date="2019-07" db="EMBL/GenBank/DDBJ databases">
        <title>Whole genome shotgun sequence of Microvirga aerophila NBRC 106136.</title>
        <authorList>
            <person name="Hosoyama A."/>
            <person name="Uohara A."/>
            <person name="Ohji S."/>
            <person name="Ichikawa N."/>
        </authorList>
    </citation>
    <scope>NUCLEOTIDE SEQUENCE [LARGE SCALE GENOMIC DNA]</scope>
    <source>
        <strain evidence="2 3">NBRC 106136</strain>
    </source>
</reference>
<sequence length="78" mass="8795">MPRYFFDTYDGRSLVPDEVGLDLKDLAAAKAEAQVARPDMARDALPDSNNRTFVISVRDEAEQVLVRIALVGRRRMTN</sequence>
<dbReference type="EMBL" id="BJYU01000151">
    <property type="protein sequence ID" value="GEO18098.1"/>
    <property type="molecule type" value="Genomic_DNA"/>
</dbReference>
<name>A0A512C1K5_9HYPH</name>
<dbReference type="RefSeq" id="WP_114189153.1">
    <property type="nucleotide sequence ID" value="NZ_BJYU01000151.1"/>
</dbReference>
<proteinExistence type="predicted"/>